<keyword evidence="11" id="KW-1185">Reference proteome</keyword>
<dbReference type="STRING" id="1280952.HJA_08392"/>
<dbReference type="eggNOG" id="COG2226">
    <property type="taxonomic scope" value="Bacteria"/>
</dbReference>
<accession>A0A059FFC3</accession>
<dbReference type="CDD" id="cd02440">
    <property type="entry name" value="AdoMet_MTases"/>
    <property type="match status" value="1"/>
</dbReference>
<dbReference type="OrthoDB" id="9765084at2"/>
<evidence type="ECO:0000256" key="8">
    <source>
        <dbReference type="ARBA" id="ARBA00048428"/>
    </source>
</evidence>
<organism evidence="10 11">
    <name type="scientific">Hyphomonas jannaschiana VP2</name>
    <dbReference type="NCBI Taxonomy" id="1280952"/>
    <lineage>
        <taxon>Bacteria</taxon>
        <taxon>Pseudomonadati</taxon>
        <taxon>Pseudomonadota</taxon>
        <taxon>Alphaproteobacteria</taxon>
        <taxon>Hyphomonadales</taxon>
        <taxon>Hyphomonadaceae</taxon>
        <taxon>Hyphomonas</taxon>
    </lineage>
</organism>
<gene>
    <name evidence="10" type="ORF">HJA_08392</name>
</gene>
<dbReference type="Gene3D" id="3.40.50.150">
    <property type="entry name" value="Vaccinia Virus protein VP39"/>
    <property type="match status" value="1"/>
</dbReference>
<name>A0A059FFC3_9PROT</name>
<dbReference type="InterPro" id="IPR026669">
    <property type="entry name" value="Arsenite_MeTrfase-like"/>
</dbReference>
<proteinExistence type="inferred from homology"/>
<comment type="catalytic activity">
    <reaction evidence="7">
        <text>arsenic triglutathione + 2 [thioredoxin]-dithiol + 2 S-adenosyl-L-methionine + H2O = dimethylarsinous acid + 2 [thioredoxin]-disulfide + 3 glutathione + 2 S-adenosyl-L-homocysteine + 2 H(+)</text>
        <dbReference type="Rhea" id="RHEA:69464"/>
        <dbReference type="Rhea" id="RHEA-COMP:10698"/>
        <dbReference type="Rhea" id="RHEA-COMP:10700"/>
        <dbReference type="ChEBI" id="CHEBI:15377"/>
        <dbReference type="ChEBI" id="CHEBI:15378"/>
        <dbReference type="ChEBI" id="CHEBI:23808"/>
        <dbReference type="ChEBI" id="CHEBI:29950"/>
        <dbReference type="ChEBI" id="CHEBI:50058"/>
        <dbReference type="ChEBI" id="CHEBI:57856"/>
        <dbReference type="ChEBI" id="CHEBI:57925"/>
        <dbReference type="ChEBI" id="CHEBI:59789"/>
        <dbReference type="ChEBI" id="CHEBI:183640"/>
        <dbReference type="EC" id="2.1.1.137"/>
    </reaction>
</comment>
<comment type="similarity">
    <text evidence="3">Belongs to the methyltransferase superfamily. Arsenite methyltransferase family.</text>
</comment>
<sequence length="355" mass="38044">MNQIQDIVKTYYGETLSTSMDLKTDACTTADRPPPHVSAALAAVHDDVAAKYYGCGLAIPSMLEGLKVLDLGCGAGRDVFALARLVGPTGHVTGVDMTDAQLDVARAHEAWHAEQFGYDAPNTRFVKGYLEKLGELDLEPGSFDLIISNCVINLCTDKPEVFRQAHRLLKPGGELYFSDVYADRRIPADLAADPVLYGECLSGALYWGDFQSIVKAAGFTDPRTVSHRRLGIIDPALKDKLGPIRFASVTARLIKLDNLDAACEDYGQAVIYKGGIPGMEQVFVLDAEHSIEAGRVFPVCGNTLAMLKDTRFAPYFEVIGDGATHYGLFPGCAAPDVFAASTTDEAPASPGGCCG</sequence>
<reference evidence="10 11" key="1">
    <citation type="journal article" date="2014" name="Antonie Van Leeuwenhoek">
        <title>Hyphomonas beringensis sp. nov. and Hyphomonas chukchiensis sp. nov., isolated from surface seawater of the Bering Sea and Chukchi Sea.</title>
        <authorList>
            <person name="Li C."/>
            <person name="Lai Q."/>
            <person name="Li G."/>
            <person name="Dong C."/>
            <person name="Wang J."/>
            <person name="Liao Y."/>
            <person name="Shao Z."/>
        </authorList>
    </citation>
    <scope>NUCLEOTIDE SEQUENCE [LARGE SCALE GENOMIC DNA]</scope>
    <source>
        <strain evidence="10 11">VP2</strain>
    </source>
</reference>
<evidence type="ECO:0000313" key="10">
    <source>
        <dbReference type="EMBL" id="KCZ89302.1"/>
    </source>
</evidence>
<protein>
    <recommendedName>
        <fullName evidence="5">Arsenite methyltransferase</fullName>
        <ecNumber evidence="4">2.1.1.137</ecNumber>
    </recommendedName>
</protein>
<evidence type="ECO:0000256" key="1">
    <source>
        <dbReference type="ARBA" id="ARBA00022679"/>
    </source>
</evidence>
<evidence type="ECO:0000256" key="2">
    <source>
        <dbReference type="ARBA" id="ARBA00022691"/>
    </source>
</evidence>
<comment type="catalytic activity">
    <reaction evidence="6">
        <text>arsenic triglutathione + [thioredoxin]-dithiol + S-adenosyl-L-methionine + 2 H2O = methylarsonous acid + [thioredoxin]-disulfide + 3 glutathione + S-adenosyl-L-homocysteine + H(+)</text>
        <dbReference type="Rhea" id="RHEA:69460"/>
        <dbReference type="Rhea" id="RHEA-COMP:10698"/>
        <dbReference type="Rhea" id="RHEA-COMP:10700"/>
        <dbReference type="ChEBI" id="CHEBI:15377"/>
        <dbReference type="ChEBI" id="CHEBI:15378"/>
        <dbReference type="ChEBI" id="CHEBI:17826"/>
        <dbReference type="ChEBI" id="CHEBI:29950"/>
        <dbReference type="ChEBI" id="CHEBI:50058"/>
        <dbReference type="ChEBI" id="CHEBI:57856"/>
        <dbReference type="ChEBI" id="CHEBI:57925"/>
        <dbReference type="ChEBI" id="CHEBI:59789"/>
        <dbReference type="ChEBI" id="CHEBI:183640"/>
        <dbReference type="EC" id="2.1.1.137"/>
    </reaction>
</comment>
<dbReference type="Pfam" id="PF13847">
    <property type="entry name" value="Methyltransf_31"/>
    <property type="match status" value="1"/>
</dbReference>
<dbReference type="InterPro" id="IPR029063">
    <property type="entry name" value="SAM-dependent_MTases_sf"/>
</dbReference>
<comment type="caution">
    <text evidence="10">The sequence shown here is derived from an EMBL/GenBank/DDBJ whole genome shotgun (WGS) entry which is preliminary data.</text>
</comment>
<dbReference type="SUPFAM" id="SSF53335">
    <property type="entry name" value="S-adenosyl-L-methionine-dependent methyltransferases"/>
    <property type="match status" value="1"/>
</dbReference>
<evidence type="ECO:0000259" key="9">
    <source>
        <dbReference type="Pfam" id="PF13847"/>
    </source>
</evidence>
<dbReference type="PANTHER" id="PTHR43675">
    <property type="entry name" value="ARSENITE METHYLTRANSFERASE"/>
    <property type="match status" value="1"/>
</dbReference>
<evidence type="ECO:0000256" key="6">
    <source>
        <dbReference type="ARBA" id="ARBA00047941"/>
    </source>
</evidence>
<dbReference type="EMBL" id="ARYJ01000004">
    <property type="protein sequence ID" value="KCZ89302.1"/>
    <property type="molecule type" value="Genomic_DNA"/>
</dbReference>
<dbReference type="InterPro" id="IPR025714">
    <property type="entry name" value="Methyltranfer_dom"/>
</dbReference>
<evidence type="ECO:0000313" key="11">
    <source>
        <dbReference type="Proteomes" id="UP000024816"/>
    </source>
</evidence>
<dbReference type="PATRIC" id="fig|1280952.3.peg.1670"/>
<dbReference type="Proteomes" id="UP000024816">
    <property type="component" value="Unassembled WGS sequence"/>
</dbReference>
<dbReference type="PANTHER" id="PTHR43675:SF8">
    <property type="entry name" value="ARSENITE METHYLTRANSFERASE"/>
    <property type="match status" value="1"/>
</dbReference>
<dbReference type="EC" id="2.1.1.137" evidence="4"/>
<feature type="domain" description="Methyltransferase" evidence="9">
    <location>
        <begin position="64"/>
        <end position="218"/>
    </location>
</feature>
<keyword evidence="2" id="KW-0949">S-adenosyl-L-methionine</keyword>
<evidence type="ECO:0000256" key="4">
    <source>
        <dbReference type="ARBA" id="ARBA00034521"/>
    </source>
</evidence>
<evidence type="ECO:0000256" key="5">
    <source>
        <dbReference type="ARBA" id="ARBA00034545"/>
    </source>
</evidence>
<dbReference type="Gene3D" id="3.40.5.100">
    <property type="match status" value="1"/>
</dbReference>
<dbReference type="GO" id="GO:0030791">
    <property type="term" value="F:arsenite methyltransferase activity"/>
    <property type="evidence" value="ECO:0007669"/>
    <property type="project" value="UniProtKB-EC"/>
</dbReference>
<keyword evidence="1" id="KW-0808">Transferase</keyword>
<dbReference type="RefSeq" id="WP_035580648.1">
    <property type="nucleotide sequence ID" value="NZ_ARYJ01000004.1"/>
</dbReference>
<evidence type="ECO:0000256" key="3">
    <source>
        <dbReference type="ARBA" id="ARBA00034487"/>
    </source>
</evidence>
<dbReference type="AlphaFoldDB" id="A0A059FFC3"/>
<comment type="catalytic activity">
    <reaction evidence="8">
        <text>arsenic triglutathione + 3 [thioredoxin]-dithiol + 3 S-adenosyl-L-methionine = trimethylarsine + 3 [thioredoxin]-disulfide + 3 glutathione + 3 S-adenosyl-L-homocysteine + 3 H(+)</text>
        <dbReference type="Rhea" id="RHEA:69432"/>
        <dbReference type="Rhea" id="RHEA-COMP:10698"/>
        <dbReference type="Rhea" id="RHEA-COMP:10700"/>
        <dbReference type="ChEBI" id="CHEBI:15378"/>
        <dbReference type="ChEBI" id="CHEBI:27130"/>
        <dbReference type="ChEBI" id="CHEBI:29950"/>
        <dbReference type="ChEBI" id="CHEBI:50058"/>
        <dbReference type="ChEBI" id="CHEBI:57856"/>
        <dbReference type="ChEBI" id="CHEBI:57925"/>
        <dbReference type="ChEBI" id="CHEBI:59789"/>
        <dbReference type="ChEBI" id="CHEBI:183640"/>
        <dbReference type="EC" id="2.1.1.137"/>
    </reaction>
</comment>
<evidence type="ECO:0000256" key="7">
    <source>
        <dbReference type="ARBA" id="ARBA00047943"/>
    </source>
</evidence>